<comment type="caution">
    <text evidence="3">The sequence shown here is derived from an EMBL/GenBank/DDBJ whole genome shotgun (WGS) entry which is preliminary data.</text>
</comment>
<dbReference type="InterPro" id="IPR001163">
    <property type="entry name" value="Sm_dom_euk/arc"/>
</dbReference>
<feature type="region of interest" description="Disordered" evidence="1">
    <location>
        <begin position="1"/>
        <end position="21"/>
    </location>
</feature>
<gene>
    <name evidence="3" type="ORF">TCAL_11209</name>
</gene>
<dbReference type="STRING" id="6832.A0A553PCY1"/>
<dbReference type="Proteomes" id="UP000318571">
    <property type="component" value="Chromosome 2"/>
</dbReference>
<sequence>MASPPASPTSPASLASPEPRTSRLRIERVFEWDVPPDPPPSTSMYSPAFDPLGALYTPNVAAIPEVHLIPGPIRTFDHVGQYEAFRDGRIQASEQKARAKKAEQAAAQEAPLQRRFLPEQMPVPVDGPPGKNVLTYMERQATKGGPMAFLSECVNQRIRVKVVVRGAVSIRGSLEAFVLAFDKYWNLVLSDVDELFSRKRRGPSMFTDQDATEANVWTWRNPNRPKGSQKKRTPVKTEQVGSTTLHILKTRRKTELCQRHLPQTLLRGEHIVTVAKLK</sequence>
<dbReference type="PANTHER" id="PTHR21415:SF1">
    <property type="entry name" value="U7 SNRNA-ASSOCIATED SM-LIKE PROTEIN LSM11"/>
    <property type="match status" value="1"/>
</dbReference>
<evidence type="ECO:0000313" key="3">
    <source>
        <dbReference type="EMBL" id="TRY75514.1"/>
    </source>
</evidence>
<dbReference type="OMA" id="TWKRRKY"/>
<dbReference type="InterPro" id="IPR010920">
    <property type="entry name" value="LSM_dom_sf"/>
</dbReference>
<dbReference type="PANTHER" id="PTHR21415">
    <property type="entry name" value="U7 SNRNA-ASSOCIATED SM-LIKE PROTEIN LSM11"/>
    <property type="match status" value="1"/>
</dbReference>
<proteinExistence type="predicted"/>
<reference evidence="3 4" key="1">
    <citation type="journal article" date="2018" name="Nat. Ecol. Evol.">
        <title>Genomic signatures of mitonuclear coevolution across populations of Tigriopus californicus.</title>
        <authorList>
            <person name="Barreto F.S."/>
            <person name="Watson E.T."/>
            <person name="Lima T.G."/>
            <person name="Willett C.S."/>
            <person name="Edmands S."/>
            <person name="Li W."/>
            <person name="Burton R.S."/>
        </authorList>
    </citation>
    <scope>NUCLEOTIDE SEQUENCE [LARGE SCALE GENOMIC DNA]</scope>
    <source>
        <strain evidence="3 4">San Diego</strain>
    </source>
</reference>
<protein>
    <recommendedName>
        <fullName evidence="2">Sm domain-containing protein</fullName>
    </recommendedName>
</protein>
<evidence type="ECO:0000313" key="4">
    <source>
        <dbReference type="Proteomes" id="UP000318571"/>
    </source>
</evidence>
<name>A0A553PCY1_TIGCA</name>
<dbReference type="GO" id="GO:0005683">
    <property type="term" value="C:U7 snRNP"/>
    <property type="evidence" value="ECO:0007669"/>
    <property type="project" value="TreeGrafter"/>
</dbReference>
<evidence type="ECO:0000256" key="1">
    <source>
        <dbReference type="SAM" id="MobiDB-lite"/>
    </source>
</evidence>
<dbReference type="SUPFAM" id="SSF50182">
    <property type="entry name" value="Sm-like ribonucleoproteins"/>
    <property type="match status" value="1"/>
</dbReference>
<dbReference type="SMART" id="SM00651">
    <property type="entry name" value="Sm"/>
    <property type="match status" value="1"/>
</dbReference>
<dbReference type="InterPro" id="IPR039267">
    <property type="entry name" value="Lsm11"/>
</dbReference>
<dbReference type="EMBL" id="VCGU01000005">
    <property type="protein sequence ID" value="TRY75514.1"/>
    <property type="molecule type" value="Genomic_DNA"/>
</dbReference>
<dbReference type="GO" id="GO:0006398">
    <property type="term" value="P:mRNA 3'-end processing by stem-loop binding and cleavage"/>
    <property type="evidence" value="ECO:0007669"/>
    <property type="project" value="TreeGrafter"/>
</dbReference>
<accession>A0A553PCY1</accession>
<dbReference type="Gene3D" id="2.30.30.100">
    <property type="match status" value="1"/>
</dbReference>
<dbReference type="AlphaFoldDB" id="A0A553PCY1"/>
<keyword evidence="4" id="KW-1185">Reference proteome</keyword>
<organism evidence="3 4">
    <name type="scientific">Tigriopus californicus</name>
    <name type="common">Marine copepod</name>
    <dbReference type="NCBI Taxonomy" id="6832"/>
    <lineage>
        <taxon>Eukaryota</taxon>
        <taxon>Metazoa</taxon>
        <taxon>Ecdysozoa</taxon>
        <taxon>Arthropoda</taxon>
        <taxon>Crustacea</taxon>
        <taxon>Multicrustacea</taxon>
        <taxon>Hexanauplia</taxon>
        <taxon>Copepoda</taxon>
        <taxon>Harpacticoida</taxon>
        <taxon>Harpacticidae</taxon>
        <taxon>Tigriopus</taxon>
    </lineage>
</organism>
<feature type="domain" description="Sm" evidence="2">
    <location>
        <begin position="148"/>
        <end position="276"/>
    </location>
</feature>
<evidence type="ECO:0000259" key="2">
    <source>
        <dbReference type="SMART" id="SM00651"/>
    </source>
</evidence>
<dbReference type="GO" id="GO:0071209">
    <property type="term" value="F:U7 snRNA binding"/>
    <property type="evidence" value="ECO:0007669"/>
    <property type="project" value="InterPro"/>
</dbReference>